<evidence type="ECO:0000313" key="5">
    <source>
        <dbReference type="EMBL" id="OOV84544.1"/>
    </source>
</evidence>
<dbReference type="InterPro" id="IPR018197">
    <property type="entry name" value="Glycerate_kinase_RE-like"/>
</dbReference>
<dbReference type="PANTHER" id="PTHR21599">
    <property type="entry name" value="GLYCERATE KINASE"/>
    <property type="match status" value="1"/>
</dbReference>
<keyword evidence="2 4" id="KW-0808">Transferase</keyword>
<dbReference type="GO" id="GO:0008887">
    <property type="term" value="F:glycerate kinase activity"/>
    <property type="evidence" value="ECO:0007669"/>
    <property type="project" value="UniProtKB-UniRule"/>
</dbReference>
<gene>
    <name evidence="5" type="ORF">B1202_06145</name>
</gene>
<dbReference type="Proteomes" id="UP000191160">
    <property type="component" value="Unassembled WGS sequence"/>
</dbReference>
<proteinExistence type="inferred from homology"/>
<dbReference type="GO" id="GO:0031388">
    <property type="term" value="P:organic acid phosphorylation"/>
    <property type="evidence" value="ECO:0007669"/>
    <property type="project" value="UniProtKB-UniRule"/>
</dbReference>
<organism evidence="5 6">
    <name type="scientific">Acinetobacter amyesii</name>
    <dbReference type="NCBI Taxonomy" id="2942470"/>
    <lineage>
        <taxon>Bacteria</taxon>
        <taxon>Pseudomonadati</taxon>
        <taxon>Pseudomonadota</taxon>
        <taxon>Gammaproteobacteria</taxon>
        <taxon>Moraxellales</taxon>
        <taxon>Moraxellaceae</taxon>
        <taxon>Acinetobacter</taxon>
    </lineage>
</organism>
<keyword evidence="6" id="KW-1185">Reference proteome</keyword>
<evidence type="ECO:0000256" key="4">
    <source>
        <dbReference type="PIRNR" id="PIRNR006078"/>
    </source>
</evidence>
<dbReference type="Gene3D" id="3.90.1510.10">
    <property type="entry name" value="Glycerate kinase, domain 2"/>
    <property type="match status" value="1"/>
</dbReference>
<dbReference type="RefSeq" id="WP_078189700.1">
    <property type="nucleotide sequence ID" value="NZ_JAMCOZ010000006.1"/>
</dbReference>
<reference evidence="5 6" key="1">
    <citation type="submission" date="2017-02" db="EMBL/GenBank/DDBJ databases">
        <title>Acinetobacter sp. ANC 4945, whole genome shotgun sequencing project.</title>
        <authorList>
            <person name="Radolfova-Krizova L."/>
            <person name="Al Atrouni A."/>
            <person name="Nemec A."/>
        </authorList>
    </citation>
    <scope>NUCLEOTIDE SEQUENCE [LARGE SCALE GENOMIC DNA]</scope>
    <source>
        <strain evidence="5 6">ANC 4945</strain>
    </source>
</reference>
<dbReference type="InterPro" id="IPR018193">
    <property type="entry name" value="Glyc_kinase_flavodox-like_fold"/>
</dbReference>
<evidence type="ECO:0000256" key="1">
    <source>
        <dbReference type="ARBA" id="ARBA00006284"/>
    </source>
</evidence>
<dbReference type="AlphaFoldDB" id="A0A1T1H3W4"/>
<sequence length="389" mass="40998">MTTFVLAPDSFKESMSAQQACDAMQRTILKLIPDANVIAVPMADGGEGTVDALLSACHGQKVPIALTGPLPNQRVTTYFGLIDGGKTAVIEMAKANGIHLVDMAKRNPLLTSTYGTGEMIQAALDFGVSKIIIGLGGSVTNDGGAGMAQALGAQFLDENGLEIAVCGGYLDQINSLDLTQLDSRLAQTEIIIASDVINPLCGDHGASHIFGPQKGATQEMVRQLDQNLSHYADVVEATLDCALRDIAGAGAAGGLGFGLMAFAGASMRSGVELVIEQSQLKEKIAQADYVLTGEGKIDHQTKFGKTPFGVAQVAKKFNKPVIAFAGLVGEGITEFYDLGFTQIVGINPPDCKLEDALKNAETYLEKSCTDLINSICKRSEPTPLKIDRF</sequence>
<dbReference type="SUPFAM" id="SSF110738">
    <property type="entry name" value="Glycerate kinase I"/>
    <property type="match status" value="1"/>
</dbReference>
<dbReference type="PANTHER" id="PTHR21599:SF0">
    <property type="entry name" value="GLYCERATE KINASE"/>
    <property type="match status" value="1"/>
</dbReference>
<dbReference type="EMBL" id="MVKX01000003">
    <property type="protein sequence ID" value="OOV84544.1"/>
    <property type="molecule type" value="Genomic_DNA"/>
</dbReference>
<evidence type="ECO:0000256" key="3">
    <source>
        <dbReference type="ARBA" id="ARBA00022777"/>
    </source>
</evidence>
<dbReference type="Pfam" id="PF02595">
    <property type="entry name" value="Gly_kinase"/>
    <property type="match status" value="1"/>
</dbReference>
<dbReference type="InterPro" id="IPR036129">
    <property type="entry name" value="Glycerate_kinase_sf"/>
</dbReference>
<evidence type="ECO:0000313" key="6">
    <source>
        <dbReference type="Proteomes" id="UP000191160"/>
    </source>
</evidence>
<dbReference type="NCBIfam" id="TIGR00045">
    <property type="entry name" value="glycerate kinase"/>
    <property type="match status" value="1"/>
</dbReference>
<comment type="caution">
    <text evidence="5">The sequence shown here is derived from an EMBL/GenBank/DDBJ whole genome shotgun (WGS) entry which is preliminary data.</text>
</comment>
<comment type="similarity">
    <text evidence="1 4">Belongs to the glycerate kinase type-1 family.</text>
</comment>
<accession>A0A1T1H3W4</accession>
<dbReference type="Gene3D" id="3.40.50.10350">
    <property type="entry name" value="Glycerate kinase, domain 1"/>
    <property type="match status" value="1"/>
</dbReference>
<dbReference type="InterPro" id="IPR004381">
    <property type="entry name" value="Glycerate_kinase"/>
</dbReference>
<keyword evidence="3 4" id="KW-0418">Kinase</keyword>
<name>A0A1T1H3W4_9GAMM</name>
<evidence type="ECO:0000256" key="2">
    <source>
        <dbReference type="ARBA" id="ARBA00022679"/>
    </source>
</evidence>
<dbReference type="PIRSF" id="PIRSF006078">
    <property type="entry name" value="GlxK"/>
    <property type="match status" value="1"/>
</dbReference>
<protein>
    <submittedName>
        <fullName evidence="5">Glycerate kinase</fullName>
    </submittedName>
</protein>